<dbReference type="AlphaFoldDB" id="A0A643F9R4"/>
<sequence>MTTLAQRIEETGGRASGFDYLRLTLAVAVLLVHSVDTTYGLPANDALFGSWLRPFIRAILPMFFALSGFLVAGSLLRSRGIGTFLWMRAVRIYPALTVEVLLSAFILGPIFTSYTLGQYFSDPLFLRYLVNATGHISFLLPGVFNDNPHPNTVNTQLWTVPFELYCYLTLAVLALAGLKNRRAMGILSIVVISLSLFLYKSFSQSLALTPIGPVSGYLLVASFLAGVMAYLYREVIPYSRPLLWGTLLASLLLLSVVPGGDFLAPLPVAYATAHLGLLNPRRIKLVQGADFSYGIYLYGFVVQQAVVSIEAIPRLWYVNFVVAGLVTSAFAAFSWYWVEKPMLRFKHWSALRRPAPV</sequence>
<comment type="caution">
    <text evidence="3">The sequence shown here is derived from an EMBL/GenBank/DDBJ whole genome shotgun (WGS) entry which is preliminary data.</text>
</comment>
<protein>
    <submittedName>
        <fullName evidence="3">Acyltransferase</fullName>
    </submittedName>
</protein>
<dbReference type="InterPro" id="IPR002656">
    <property type="entry name" value="Acyl_transf_3_dom"/>
</dbReference>
<dbReference type="EMBL" id="VZPB01000033">
    <property type="protein sequence ID" value="KAB0579986.1"/>
    <property type="molecule type" value="Genomic_DNA"/>
</dbReference>
<dbReference type="Proteomes" id="UP000430120">
    <property type="component" value="Unassembled WGS sequence"/>
</dbReference>
<keyword evidence="3" id="KW-0808">Transferase</keyword>
<keyword evidence="3" id="KW-0012">Acyltransferase</keyword>
<feature type="transmembrane region" description="Helical" evidence="1">
    <location>
        <begin position="239"/>
        <end position="256"/>
    </location>
</feature>
<evidence type="ECO:0000256" key="1">
    <source>
        <dbReference type="SAM" id="Phobius"/>
    </source>
</evidence>
<evidence type="ECO:0000259" key="2">
    <source>
        <dbReference type="Pfam" id="PF01757"/>
    </source>
</evidence>
<feature type="transmembrane region" description="Helical" evidence="1">
    <location>
        <begin position="183"/>
        <end position="202"/>
    </location>
</feature>
<feature type="transmembrane region" description="Helical" evidence="1">
    <location>
        <begin position="54"/>
        <end position="72"/>
    </location>
</feature>
<feature type="transmembrane region" description="Helical" evidence="1">
    <location>
        <begin position="214"/>
        <end position="232"/>
    </location>
</feature>
<dbReference type="PANTHER" id="PTHR23028:SF53">
    <property type="entry name" value="ACYL_TRANSF_3 DOMAIN-CONTAINING PROTEIN"/>
    <property type="match status" value="1"/>
</dbReference>
<dbReference type="GO" id="GO:0016747">
    <property type="term" value="F:acyltransferase activity, transferring groups other than amino-acyl groups"/>
    <property type="evidence" value="ECO:0007669"/>
    <property type="project" value="InterPro"/>
</dbReference>
<feature type="transmembrane region" description="Helical" evidence="1">
    <location>
        <begin position="291"/>
        <end position="309"/>
    </location>
</feature>
<feature type="transmembrane region" description="Helical" evidence="1">
    <location>
        <begin position="92"/>
        <end position="112"/>
    </location>
</feature>
<dbReference type="Pfam" id="PF01757">
    <property type="entry name" value="Acyl_transf_3"/>
    <property type="match status" value="1"/>
</dbReference>
<dbReference type="OrthoDB" id="9767863at2"/>
<keyword evidence="1" id="KW-1133">Transmembrane helix</keyword>
<dbReference type="RefSeq" id="WP_151124689.1">
    <property type="nucleotide sequence ID" value="NZ_CP088081.1"/>
</dbReference>
<feature type="transmembrane region" description="Helical" evidence="1">
    <location>
        <begin position="20"/>
        <end position="42"/>
    </location>
</feature>
<dbReference type="GO" id="GO:0000271">
    <property type="term" value="P:polysaccharide biosynthetic process"/>
    <property type="evidence" value="ECO:0007669"/>
    <property type="project" value="TreeGrafter"/>
</dbReference>
<organism evidence="3 4">
    <name type="scientific">Ideonella dechloratans</name>
    <dbReference type="NCBI Taxonomy" id="36863"/>
    <lineage>
        <taxon>Bacteria</taxon>
        <taxon>Pseudomonadati</taxon>
        <taxon>Pseudomonadota</taxon>
        <taxon>Betaproteobacteria</taxon>
        <taxon>Burkholderiales</taxon>
        <taxon>Sphaerotilaceae</taxon>
        <taxon>Ideonella</taxon>
    </lineage>
</organism>
<accession>A0A643F9R4</accession>
<feature type="domain" description="Acyltransferase 3" evidence="2">
    <location>
        <begin position="17"/>
        <end position="330"/>
    </location>
</feature>
<keyword evidence="1" id="KW-0472">Membrane</keyword>
<keyword evidence="1" id="KW-0812">Transmembrane</keyword>
<reference evidence="3 4" key="1">
    <citation type="submission" date="2019-09" db="EMBL/GenBank/DDBJ databases">
        <title>Draft genome sequences of 48 bacterial type strains from the CCUG.</title>
        <authorList>
            <person name="Tunovic T."/>
            <person name="Pineiro-Iglesias B."/>
            <person name="Unosson C."/>
            <person name="Inganas E."/>
            <person name="Ohlen M."/>
            <person name="Cardew S."/>
            <person name="Jensie-Markopoulos S."/>
            <person name="Salva-Serra F."/>
            <person name="Jaen-Luchoro D."/>
            <person name="Karlsson R."/>
            <person name="Svensson-Stadler L."/>
            <person name="Chun J."/>
            <person name="Moore E."/>
        </authorList>
    </citation>
    <scope>NUCLEOTIDE SEQUENCE [LARGE SCALE GENOMIC DNA]</scope>
    <source>
        <strain evidence="3 4">CCUG 30977</strain>
    </source>
</reference>
<dbReference type="InterPro" id="IPR050879">
    <property type="entry name" value="Acyltransferase_3"/>
</dbReference>
<feature type="transmembrane region" description="Helical" evidence="1">
    <location>
        <begin position="156"/>
        <end position="176"/>
    </location>
</feature>
<evidence type="ECO:0000313" key="3">
    <source>
        <dbReference type="EMBL" id="KAB0579986.1"/>
    </source>
</evidence>
<evidence type="ECO:0000313" key="4">
    <source>
        <dbReference type="Proteomes" id="UP000430120"/>
    </source>
</evidence>
<proteinExistence type="predicted"/>
<dbReference type="GO" id="GO:0016020">
    <property type="term" value="C:membrane"/>
    <property type="evidence" value="ECO:0007669"/>
    <property type="project" value="TreeGrafter"/>
</dbReference>
<keyword evidence="4" id="KW-1185">Reference proteome</keyword>
<dbReference type="PANTHER" id="PTHR23028">
    <property type="entry name" value="ACETYLTRANSFERASE"/>
    <property type="match status" value="1"/>
</dbReference>
<gene>
    <name evidence="3" type="ORF">F7Q92_13690</name>
</gene>
<name>A0A643F9R4_IDEDE</name>
<feature type="transmembrane region" description="Helical" evidence="1">
    <location>
        <begin position="315"/>
        <end position="338"/>
    </location>
</feature>